<accession>A0A5C6BJJ5</accession>
<dbReference type="InterPro" id="IPR051829">
    <property type="entry name" value="Multiheme_Cytochr_ET"/>
</dbReference>
<keyword evidence="4" id="KW-1185">Reference proteome</keyword>
<evidence type="ECO:0000313" key="3">
    <source>
        <dbReference type="EMBL" id="TWU11731.1"/>
    </source>
</evidence>
<evidence type="ECO:0000256" key="2">
    <source>
        <dbReference type="SAM" id="MobiDB-lite"/>
    </source>
</evidence>
<name>A0A5C6BJJ5_9PLAN</name>
<dbReference type="Gene3D" id="1.10.1130.10">
    <property type="entry name" value="Flavocytochrome C3, Chain A"/>
    <property type="match status" value="1"/>
</dbReference>
<keyword evidence="1" id="KW-0732">Signal</keyword>
<feature type="region of interest" description="Disordered" evidence="2">
    <location>
        <begin position="29"/>
        <end position="52"/>
    </location>
</feature>
<proteinExistence type="predicted"/>
<protein>
    <submittedName>
        <fullName evidence="3">Cytochrome c552</fullName>
    </submittedName>
</protein>
<comment type="caution">
    <text evidence="3">The sequence shown here is derived from an EMBL/GenBank/DDBJ whole genome shotgun (WGS) entry which is preliminary data.</text>
</comment>
<dbReference type="PANTHER" id="PTHR35038">
    <property type="entry name" value="DISSIMILATORY SULFITE REDUCTASE SIRA"/>
    <property type="match status" value="1"/>
</dbReference>
<gene>
    <name evidence="3" type="ORF">CA54_05400</name>
</gene>
<evidence type="ECO:0000313" key="4">
    <source>
        <dbReference type="Proteomes" id="UP000320735"/>
    </source>
</evidence>
<dbReference type="Proteomes" id="UP000320735">
    <property type="component" value="Unassembled WGS sequence"/>
</dbReference>
<dbReference type="GO" id="GO:0016491">
    <property type="term" value="F:oxidoreductase activity"/>
    <property type="evidence" value="ECO:0007669"/>
    <property type="project" value="TreeGrafter"/>
</dbReference>
<dbReference type="PANTHER" id="PTHR35038:SF6">
    <property type="entry name" value="SURFACE LOCALIZED DECAHEME CYTOCHROME C LIPOPROTEIN"/>
    <property type="match status" value="1"/>
</dbReference>
<organism evidence="3 4">
    <name type="scientific">Symmachiella macrocystis</name>
    <dbReference type="NCBI Taxonomy" id="2527985"/>
    <lineage>
        <taxon>Bacteria</taxon>
        <taxon>Pseudomonadati</taxon>
        <taxon>Planctomycetota</taxon>
        <taxon>Planctomycetia</taxon>
        <taxon>Planctomycetales</taxon>
        <taxon>Planctomycetaceae</taxon>
        <taxon>Symmachiella</taxon>
    </lineage>
</organism>
<reference evidence="3 4" key="1">
    <citation type="submission" date="2019-02" db="EMBL/GenBank/DDBJ databases">
        <title>Deep-cultivation of Planctomycetes and their phenomic and genomic characterization uncovers novel biology.</title>
        <authorList>
            <person name="Wiegand S."/>
            <person name="Jogler M."/>
            <person name="Boedeker C."/>
            <person name="Pinto D."/>
            <person name="Vollmers J."/>
            <person name="Rivas-Marin E."/>
            <person name="Kohn T."/>
            <person name="Peeters S.H."/>
            <person name="Heuer A."/>
            <person name="Rast P."/>
            <person name="Oberbeckmann S."/>
            <person name="Bunk B."/>
            <person name="Jeske O."/>
            <person name="Meyerdierks A."/>
            <person name="Storesund J.E."/>
            <person name="Kallscheuer N."/>
            <person name="Luecker S."/>
            <person name="Lage O.M."/>
            <person name="Pohl T."/>
            <person name="Merkel B.J."/>
            <person name="Hornburger P."/>
            <person name="Mueller R.-W."/>
            <person name="Bruemmer F."/>
            <person name="Labrenz M."/>
            <person name="Spormann A.M."/>
            <person name="Op Den Camp H."/>
            <person name="Overmann J."/>
            <person name="Amann R."/>
            <person name="Jetten M.S.M."/>
            <person name="Mascher T."/>
            <person name="Medema M.H."/>
            <person name="Devos D.P."/>
            <person name="Kaster A.-K."/>
            <person name="Ovreas L."/>
            <person name="Rohde M."/>
            <person name="Galperin M.Y."/>
            <person name="Jogler C."/>
        </authorList>
    </citation>
    <scope>NUCLEOTIDE SEQUENCE [LARGE SCALE GENOMIC DNA]</scope>
    <source>
        <strain evidence="3 4">CA54</strain>
    </source>
</reference>
<dbReference type="InterPro" id="IPR036280">
    <property type="entry name" value="Multihaem_cyt_sf"/>
</dbReference>
<dbReference type="EMBL" id="SJPP01000001">
    <property type="protein sequence ID" value="TWU11731.1"/>
    <property type="molecule type" value="Genomic_DNA"/>
</dbReference>
<feature type="region of interest" description="Disordered" evidence="2">
    <location>
        <begin position="195"/>
        <end position="216"/>
    </location>
</feature>
<sequence length="216" mass="23594">MFGLLCIVIAGFGVTATFLNTGNAEAGADSATELGTEPDHESASRIDDASRSKTKFPVSIRKPVGPPRVETGLIDLHGKPVMAACSTCHSTRPPNPLNRNGKDLDEFHGGMAFSHGAVSCLSCHNDRDYDTLKLADGRRVEFTDVMTLCAQCHGPQMTAYQHGAHGGMSGHWDLTRGPQFKNNCIDCHDPHAPQFPKMRPTFKPRDRFLDQPRTNH</sequence>
<dbReference type="SUPFAM" id="SSF48695">
    <property type="entry name" value="Multiheme cytochromes"/>
    <property type="match status" value="1"/>
</dbReference>
<dbReference type="AlphaFoldDB" id="A0A5C6BJJ5"/>
<evidence type="ECO:0000256" key="1">
    <source>
        <dbReference type="ARBA" id="ARBA00022729"/>
    </source>
</evidence>
<feature type="compositionally biased region" description="Basic and acidic residues" evidence="2">
    <location>
        <begin position="37"/>
        <end position="51"/>
    </location>
</feature>